<dbReference type="InterPro" id="IPR050490">
    <property type="entry name" value="Bact_solute-bd_prot1"/>
</dbReference>
<evidence type="ECO:0000256" key="1">
    <source>
        <dbReference type="SAM" id="SignalP"/>
    </source>
</evidence>
<dbReference type="EMBL" id="BSEV01000049">
    <property type="protein sequence ID" value="GLK15345.1"/>
    <property type="molecule type" value="Genomic_DNA"/>
</dbReference>
<feature type="chain" id="PRO_5040901827" description="Sugar ABC transporter substrate-binding protein" evidence="1">
    <location>
        <begin position="27"/>
        <end position="442"/>
    </location>
</feature>
<name>A0A9W6IAZ1_9ACTN</name>
<evidence type="ECO:0000313" key="3">
    <source>
        <dbReference type="Proteomes" id="UP001143474"/>
    </source>
</evidence>
<proteinExistence type="predicted"/>
<dbReference type="PANTHER" id="PTHR43649">
    <property type="entry name" value="ARABINOSE-BINDING PROTEIN-RELATED"/>
    <property type="match status" value="1"/>
</dbReference>
<reference evidence="2" key="1">
    <citation type="journal article" date="2014" name="Int. J. Syst. Evol. Microbiol.">
        <title>Complete genome sequence of Corynebacterium casei LMG S-19264T (=DSM 44701T), isolated from a smear-ripened cheese.</title>
        <authorList>
            <consortium name="US DOE Joint Genome Institute (JGI-PGF)"/>
            <person name="Walter F."/>
            <person name="Albersmeier A."/>
            <person name="Kalinowski J."/>
            <person name="Ruckert C."/>
        </authorList>
    </citation>
    <scope>NUCLEOTIDE SEQUENCE</scope>
    <source>
        <strain evidence="2">VKM Ac-2007</strain>
    </source>
</reference>
<organism evidence="2 3">
    <name type="scientific">Streptosporangium carneum</name>
    <dbReference type="NCBI Taxonomy" id="47481"/>
    <lineage>
        <taxon>Bacteria</taxon>
        <taxon>Bacillati</taxon>
        <taxon>Actinomycetota</taxon>
        <taxon>Actinomycetes</taxon>
        <taxon>Streptosporangiales</taxon>
        <taxon>Streptosporangiaceae</taxon>
        <taxon>Streptosporangium</taxon>
    </lineage>
</organism>
<protein>
    <recommendedName>
        <fullName evidence="4">Sugar ABC transporter substrate-binding protein</fullName>
    </recommendedName>
</protein>
<dbReference type="SUPFAM" id="SSF53850">
    <property type="entry name" value="Periplasmic binding protein-like II"/>
    <property type="match status" value="1"/>
</dbReference>
<evidence type="ECO:0008006" key="4">
    <source>
        <dbReference type="Google" id="ProtNLM"/>
    </source>
</evidence>
<dbReference type="CDD" id="cd13585">
    <property type="entry name" value="PBP2_TMBP_like"/>
    <property type="match status" value="1"/>
</dbReference>
<dbReference type="PANTHER" id="PTHR43649:SF12">
    <property type="entry name" value="DIACETYLCHITOBIOSE BINDING PROTEIN DASA"/>
    <property type="match status" value="1"/>
</dbReference>
<comment type="caution">
    <text evidence="2">The sequence shown here is derived from an EMBL/GenBank/DDBJ whole genome shotgun (WGS) entry which is preliminary data.</text>
</comment>
<dbReference type="AlphaFoldDB" id="A0A9W6IAZ1"/>
<dbReference type="InterPro" id="IPR006059">
    <property type="entry name" value="SBP"/>
</dbReference>
<evidence type="ECO:0000313" key="2">
    <source>
        <dbReference type="EMBL" id="GLK15345.1"/>
    </source>
</evidence>
<dbReference type="Proteomes" id="UP001143474">
    <property type="component" value="Unassembled WGS sequence"/>
</dbReference>
<dbReference type="Gene3D" id="3.40.190.10">
    <property type="entry name" value="Periplasmic binding protein-like II"/>
    <property type="match status" value="1"/>
</dbReference>
<accession>A0A9W6IAZ1</accession>
<dbReference type="Pfam" id="PF01547">
    <property type="entry name" value="SBP_bac_1"/>
    <property type="match status" value="1"/>
</dbReference>
<sequence>MSFPVSFPTSKKFLAAAALLLTAATAACSGSGGGGGGAAATGDAPAGGKVTVRWSTWGSAEDVALFKNFNDDFMKRHPNIVLKMETVPKYDDYHPKLLTQLTSKTAPDVFFVGDDNIGKFVAAGVLAPLNDKLAGPDSKSKPEDFFEGIYGGAKKDGQIYGVPNDTNPEVLWYGKKALKDAGITEDPAELNAAGKWTMAKYLEMNAKLKAAGKAGSIFWNWYGSTYSVIGGFGGKVWDGGKFVATTDPKSRKALETLAKGYADKTFLSADVLPASNSASTQILKGTAGFYAGGRWVIDALRKGGDLPNYDIVPFPSETGQPMPGAVAASYLALNKDSKNAKEAFTFLTEFVSKDGQLLRLKGGGAVPSIKGAEQVVLADNYPAHAQTFLDVRDTGFANYPEEVAVPGLTKDINDHLLKLWTGKVPFEQAMTELQTLVDGKIG</sequence>
<keyword evidence="1" id="KW-0732">Signal</keyword>
<keyword evidence="3" id="KW-1185">Reference proteome</keyword>
<feature type="signal peptide" evidence="1">
    <location>
        <begin position="1"/>
        <end position="26"/>
    </location>
</feature>
<reference evidence="2" key="2">
    <citation type="submission" date="2023-01" db="EMBL/GenBank/DDBJ databases">
        <authorList>
            <person name="Sun Q."/>
            <person name="Evtushenko L."/>
        </authorList>
    </citation>
    <scope>NUCLEOTIDE SEQUENCE</scope>
    <source>
        <strain evidence="2">VKM Ac-2007</strain>
    </source>
</reference>
<gene>
    <name evidence="2" type="ORF">GCM10017600_87580</name>
</gene>